<sequence>MASDRSTTSKVICNFSACSPNRLHENIVRVAKAALPPPFKNGRYQAPDHKQLRSFEPVARAVQASPQNRPRVQSGQSLLQNDIEELCRPRKKLRPASSHLAPAEKTLSPPNFQHTPAHPIASENAAMTTTLKTNPIRWDLTTTYQASESLLSNASRSDSQHILPTKSKLSTTQPLPPIPTVENTLLHPQTLPLTNPTNKPAEEEEEKETPQRPHPPKKKPTNSKPPSQPPATAIYAHGTTPIPPAILSLATTIKSLPQKHTYPMPTALRGVTGMNQRNGFLLKQSPLMAWYGDTRIFGEKWWKFLFVGGMYRRELVRVMGRSGEEEMMVGGSGGGIEELLKKEKGGV</sequence>
<keyword evidence="3" id="KW-1185">Reference proteome</keyword>
<dbReference type="Proteomes" id="UP000016931">
    <property type="component" value="Unassembled WGS sequence"/>
</dbReference>
<feature type="compositionally biased region" description="Polar residues" evidence="1">
    <location>
        <begin position="181"/>
        <end position="193"/>
    </location>
</feature>
<name>M3AU25_SPHMS</name>
<organism evidence="2 3">
    <name type="scientific">Sphaerulina musiva (strain SO2202)</name>
    <name type="common">Poplar stem canker fungus</name>
    <name type="synonym">Septoria musiva</name>
    <dbReference type="NCBI Taxonomy" id="692275"/>
    <lineage>
        <taxon>Eukaryota</taxon>
        <taxon>Fungi</taxon>
        <taxon>Dikarya</taxon>
        <taxon>Ascomycota</taxon>
        <taxon>Pezizomycotina</taxon>
        <taxon>Dothideomycetes</taxon>
        <taxon>Dothideomycetidae</taxon>
        <taxon>Mycosphaerellales</taxon>
        <taxon>Mycosphaerellaceae</taxon>
        <taxon>Sphaerulina</taxon>
    </lineage>
</organism>
<dbReference type="EMBL" id="KB456270">
    <property type="protein sequence ID" value="EMF08979.1"/>
    <property type="molecule type" value="Genomic_DNA"/>
</dbReference>
<dbReference type="eggNOG" id="ENOG502R0Z9">
    <property type="taxonomic scope" value="Eukaryota"/>
</dbReference>
<dbReference type="RefSeq" id="XP_016757100.1">
    <property type="nucleotide sequence ID" value="XM_016901641.1"/>
</dbReference>
<reference evidence="2 3" key="1">
    <citation type="journal article" date="2012" name="PLoS Pathog.">
        <title>Diverse lifestyles and strategies of plant pathogenesis encoded in the genomes of eighteen Dothideomycetes fungi.</title>
        <authorList>
            <person name="Ohm R.A."/>
            <person name="Feau N."/>
            <person name="Henrissat B."/>
            <person name="Schoch C.L."/>
            <person name="Horwitz B.A."/>
            <person name="Barry K.W."/>
            <person name="Condon B.J."/>
            <person name="Copeland A.C."/>
            <person name="Dhillon B."/>
            <person name="Glaser F."/>
            <person name="Hesse C.N."/>
            <person name="Kosti I."/>
            <person name="LaButti K."/>
            <person name="Lindquist E.A."/>
            <person name="Lucas S."/>
            <person name="Salamov A.A."/>
            <person name="Bradshaw R.E."/>
            <person name="Ciuffetti L."/>
            <person name="Hamelin R.C."/>
            <person name="Kema G.H.J."/>
            <person name="Lawrence C."/>
            <person name="Scott J.A."/>
            <person name="Spatafora J.W."/>
            <person name="Turgeon B.G."/>
            <person name="de Wit P.J.G.M."/>
            <person name="Zhong S."/>
            <person name="Goodwin S.B."/>
            <person name="Grigoriev I.V."/>
        </authorList>
    </citation>
    <scope>NUCLEOTIDE SEQUENCE [LARGE SCALE GENOMIC DNA]</scope>
    <source>
        <strain evidence="2 3">SO2202</strain>
    </source>
</reference>
<dbReference type="HOGENOM" id="CLU_799661_0_0_1"/>
<evidence type="ECO:0000313" key="3">
    <source>
        <dbReference type="Proteomes" id="UP000016931"/>
    </source>
</evidence>
<feature type="compositionally biased region" description="Polar residues" evidence="1">
    <location>
        <begin position="151"/>
        <end position="173"/>
    </location>
</feature>
<dbReference type="GeneID" id="27898778"/>
<evidence type="ECO:0000256" key="1">
    <source>
        <dbReference type="SAM" id="MobiDB-lite"/>
    </source>
</evidence>
<evidence type="ECO:0000313" key="2">
    <source>
        <dbReference type="EMBL" id="EMF08979.1"/>
    </source>
</evidence>
<feature type="region of interest" description="Disordered" evidence="1">
    <location>
        <begin position="151"/>
        <end position="238"/>
    </location>
</feature>
<accession>M3AU25</accession>
<dbReference type="AlphaFoldDB" id="M3AU25"/>
<dbReference type="OrthoDB" id="3649537at2759"/>
<proteinExistence type="predicted"/>
<protein>
    <submittedName>
        <fullName evidence="2">Uncharacterized protein</fullName>
    </submittedName>
</protein>
<gene>
    <name evidence="2" type="ORF">SEPMUDRAFT_120870</name>
</gene>